<keyword evidence="1" id="KW-0472">Membrane</keyword>
<feature type="domain" description="DUF3566" evidence="2">
    <location>
        <begin position="2"/>
        <end position="113"/>
    </location>
</feature>
<gene>
    <name evidence="3" type="ORF">GCM10025865_13740</name>
</gene>
<reference evidence="4" key="1">
    <citation type="journal article" date="2019" name="Int. J. Syst. Evol. Microbiol.">
        <title>The Global Catalogue of Microorganisms (GCM) 10K type strain sequencing project: providing services to taxonomists for standard genome sequencing and annotation.</title>
        <authorList>
            <consortium name="The Broad Institute Genomics Platform"/>
            <consortium name="The Broad Institute Genome Sequencing Center for Infectious Disease"/>
            <person name="Wu L."/>
            <person name="Ma J."/>
        </authorList>
    </citation>
    <scope>NUCLEOTIDE SEQUENCE [LARGE SCALE GENOMIC DNA]</scope>
    <source>
        <strain evidence="4">NBRC 108565</strain>
    </source>
</reference>
<evidence type="ECO:0000259" key="2">
    <source>
        <dbReference type="Pfam" id="PF12089"/>
    </source>
</evidence>
<protein>
    <recommendedName>
        <fullName evidence="2">DUF3566 domain-containing protein</fullName>
    </recommendedName>
</protein>
<organism evidence="3 4">
    <name type="scientific">Paraoerskovia sediminicola</name>
    <dbReference type="NCBI Taxonomy" id="1138587"/>
    <lineage>
        <taxon>Bacteria</taxon>
        <taxon>Bacillati</taxon>
        <taxon>Actinomycetota</taxon>
        <taxon>Actinomycetes</taxon>
        <taxon>Micrococcales</taxon>
        <taxon>Cellulomonadaceae</taxon>
        <taxon>Paraoerskovia</taxon>
    </lineage>
</organism>
<dbReference type="InterPro" id="IPR021949">
    <property type="entry name" value="DUF3566_TM"/>
</dbReference>
<feature type="transmembrane region" description="Helical" evidence="1">
    <location>
        <begin position="71"/>
        <end position="97"/>
    </location>
</feature>
<sequence length="114" mass="12400">MVSRVDPWSVMKLAFILSFAVGIMMVVATAVLWGVVNELGVFTQIDQLIRDIIGTESNNVNVLQYVEFSRVISLSALIAIVNLVIMTALATIMAFIYNITAAIVGGIHLTLTDE</sequence>
<keyword evidence="4" id="KW-1185">Reference proteome</keyword>
<keyword evidence="1" id="KW-1133">Transmembrane helix</keyword>
<dbReference type="Proteomes" id="UP001321475">
    <property type="component" value="Chromosome"/>
</dbReference>
<evidence type="ECO:0000313" key="4">
    <source>
        <dbReference type="Proteomes" id="UP001321475"/>
    </source>
</evidence>
<keyword evidence="1" id="KW-0812">Transmembrane</keyword>
<evidence type="ECO:0000256" key="1">
    <source>
        <dbReference type="SAM" id="Phobius"/>
    </source>
</evidence>
<dbReference type="Pfam" id="PF12089">
    <property type="entry name" value="DUF3566"/>
    <property type="match status" value="1"/>
</dbReference>
<proteinExistence type="predicted"/>
<evidence type="ECO:0000313" key="3">
    <source>
        <dbReference type="EMBL" id="BDZ42075.1"/>
    </source>
</evidence>
<accession>A0ABM8G1T4</accession>
<feature type="transmembrane region" description="Helical" evidence="1">
    <location>
        <begin position="12"/>
        <end position="36"/>
    </location>
</feature>
<dbReference type="EMBL" id="AP027729">
    <property type="protein sequence ID" value="BDZ42075.1"/>
    <property type="molecule type" value="Genomic_DNA"/>
</dbReference>
<name>A0ABM8G1T4_9CELL</name>